<evidence type="ECO:0000256" key="2">
    <source>
        <dbReference type="SAM" id="MobiDB-lite"/>
    </source>
</evidence>
<feature type="compositionally biased region" description="Basic and acidic residues" evidence="2">
    <location>
        <begin position="493"/>
        <end position="506"/>
    </location>
</feature>
<evidence type="ECO:0000313" key="4">
    <source>
        <dbReference type="EMBL" id="KAL3274379.1"/>
    </source>
</evidence>
<dbReference type="Pfam" id="PF02179">
    <property type="entry name" value="BAG"/>
    <property type="match status" value="1"/>
</dbReference>
<keyword evidence="5" id="KW-1185">Reference proteome</keyword>
<dbReference type="InterPro" id="IPR039773">
    <property type="entry name" value="BAG_chaperone_regulator"/>
</dbReference>
<feature type="compositionally biased region" description="Basic and acidic residues" evidence="2">
    <location>
        <begin position="538"/>
        <end position="548"/>
    </location>
</feature>
<gene>
    <name evidence="4" type="ORF">HHI36_015777</name>
</gene>
<feature type="compositionally biased region" description="Polar residues" evidence="2">
    <location>
        <begin position="268"/>
        <end position="287"/>
    </location>
</feature>
<evidence type="ECO:0000313" key="5">
    <source>
        <dbReference type="Proteomes" id="UP001516400"/>
    </source>
</evidence>
<dbReference type="AlphaFoldDB" id="A0ABD2N795"/>
<evidence type="ECO:0000256" key="1">
    <source>
        <dbReference type="ARBA" id="ARBA00023186"/>
    </source>
</evidence>
<dbReference type="InterPro" id="IPR036533">
    <property type="entry name" value="BAG_dom_sf"/>
</dbReference>
<feature type="compositionally biased region" description="Polar residues" evidence="2">
    <location>
        <begin position="300"/>
        <end position="313"/>
    </location>
</feature>
<dbReference type="Gene3D" id="1.20.58.120">
    <property type="entry name" value="BAG domain"/>
    <property type="match status" value="1"/>
</dbReference>
<dbReference type="PROSITE" id="PS51035">
    <property type="entry name" value="BAG"/>
    <property type="match status" value="1"/>
</dbReference>
<dbReference type="InterPro" id="IPR003103">
    <property type="entry name" value="BAG_domain"/>
</dbReference>
<reference evidence="4 5" key="1">
    <citation type="journal article" date="2021" name="BMC Biol.">
        <title>Horizontally acquired antibacterial genes associated with adaptive radiation of ladybird beetles.</title>
        <authorList>
            <person name="Li H.S."/>
            <person name="Tang X.F."/>
            <person name="Huang Y.H."/>
            <person name="Xu Z.Y."/>
            <person name="Chen M.L."/>
            <person name="Du X.Y."/>
            <person name="Qiu B.Y."/>
            <person name="Chen P.T."/>
            <person name="Zhang W."/>
            <person name="Slipinski A."/>
            <person name="Escalona H.E."/>
            <person name="Waterhouse R.M."/>
            <person name="Zwick A."/>
            <person name="Pang H."/>
        </authorList>
    </citation>
    <scope>NUCLEOTIDE SEQUENCE [LARGE SCALE GENOMIC DNA]</scope>
    <source>
        <strain evidence="4">SYSU2018</strain>
    </source>
</reference>
<keyword evidence="1" id="KW-0143">Chaperone</keyword>
<dbReference type="EMBL" id="JABFTP020000062">
    <property type="protein sequence ID" value="KAL3274379.1"/>
    <property type="molecule type" value="Genomic_DNA"/>
</dbReference>
<feature type="compositionally biased region" description="Basic and acidic residues" evidence="2">
    <location>
        <begin position="444"/>
        <end position="485"/>
    </location>
</feature>
<feature type="compositionally biased region" description="Basic residues" evidence="2">
    <location>
        <begin position="566"/>
        <end position="577"/>
    </location>
</feature>
<feature type="compositionally biased region" description="Polar residues" evidence="2">
    <location>
        <begin position="523"/>
        <end position="537"/>
    </location>
</feature>
<dbReference type="SMART" id="SM00264">
    <property type="entry name" value="BAG"/>
    <property type="match status" value="1"/>
</dbReference>
<feature type="compositionally biased region" description="Polar residues" evidence="2">
    <location>
        <begin position="129"/>
        <end position="143"/>
    </location>
</feature>
<organism evidence="4 5">
    <name type="scientific">Cryptolaemus montrouzieri</name>
    <dbReference type="NCBI Taxonomy" id="559131"/>
    <lineage>
        <taxon>Eukaryota</taxon>
        <taxon>Metazoa</taxon>
        <taxon>Ecdysozoa</taxon>
        <taxon>Arthropoda</taxon>
        <taxon>Hexapoda</taxon>
        <taxon>Insecta</taxon>
        <taxon>Pterygota</taxon>
        <taxon>Neoptera</taxon>
        <taxon>Endopterygota</taxon>
        <taxon>Coleoptera</taxon>
        <taxon>Polyphaga</taxon>
        <taxon>Cucujiformia</taxon>
        <taxon>Coccinelloidea</taxon>
        <taxon>Coccinellidae</taxon>
        <taxon>Scymninae</taxon>
        <taxon>Scymnini</taxon>
        <taxon>Cryptolaemus</taxon>
    </lineage>
</organism>
<feature type="compositionally biased region" description="Basic and acidic residues" evidence="2">
    <location>
        <begin position="144"/>
        <end position="156"/>
    </location>
</feature>
<accession>A0ABD2N795</accession>
<proteinExistence type="predicted"/>
<name>A0ABD2N795_9CUCU</name>
<feature type="compositionally biased region" description="Basic and acidic residues" evidence="2">
    <location>
        <begin position="333"/>
        <end position="344"/>
    </location>
</feature>
<comment type="caution">
    <text evidence="4">The sequence shown here is derived from an EMBL/GenBank/DDBJ whole genome shotgun (WGS) entry which is preliminary data.</text>
</comment>
<feature type="region of interest" description="Disordered" evidence="2">
    <location>
        <begin position="444"/>
        <end position="577"/>
    </location>
</feature>
<protein>
    <recommendedName>
        <fullName evidence="3">BAG domain-containing protein</fullName>
    </recommendedName>
</protein>
<feature type="compositionally biased region" description="Low complexity" evidence="2">
    <location>
        <begin position="112"/>
        <end position="122"/>
    </location>
</feature>
<feature type="region of interest" description="Disordered" evidence="2">
    <location>
        <begin position="98"/>
        <end position="357"/>
    </location>
</feature>
<dbReference type="SUPFAM" id="SSF63491">
    <property type="entry name" value="BAG domain"/>
    <property type="match status" value="1"/>
</dbReference>
<dbReference type="PANTHER" id="PTHR12329:SF5">
    <property type="entry name" value="STARVIN, ISOFORM E"/>
    <property type="match status" value="1"/>
</dbReference>
<feature type="compositionally biased region" description="Polar residues" evidence="2">
    <location>
        <begin position="162"/>
        <end position="171"/>
    </location>
</feature>
<sequence length="577" mass="66677">MSSPMVDRVRDIPLIIERDLPMETENTGFPFDDDREDLEEIPFRSQLDNIAARHPELAHHFGSFPFRQGSRTRTQIPEHLNQQRFAERPFGEHFERFGFPFEEPFTEEDQKPYYQRYPKYYPTQEETGEQSCSNQETQGTNNEASREEDKEADKERGRRPKQNIQQSNTVDLGQRQEPVDDRNQRSMSAPPPNNRPRFVSSINIPVNQPTEKANVAHENQQTSAPSQPQERVIPIHVEGRDEPVIPRKFASQSASQPPPQPQPCTDKFFTQRSPNFSQYFNREQPFQNEWFPRRFHDKQQQPQANFSQGQRGRSPQPKPEQPKQPEPQQKPQAKVESEEPKQQEPPKPQVSKSDPIEQIKLIQKDVSELMGQVDQFSGKPRDKQYLYLDEMLTRNLIKLDNIDTQGQENIRLARKEAIKCIEKCISILESKANANVETKEVKEMEVENLEKTEIPESKDMDVENAESSKKEETAETPKDEVKPLEENMEIETATEKPEEPTEKIEGMDVAPPNPAGDLPVNENVDQQPAPSETTETTKVAEGEQETTKTEITLESQDSESKDDKKEKKKIKKKVEKK</sequence>
<feature type="compositionally biased region" description="Polar residues" evidence="2">
    <location>
        <begin position="200"/>
        <end position="229"/>
    </location>
</feature>
<feature type="compositionally biased region" description="Pro residues" evidence="2">
    <location>
        <begin position="316"/>
        <end position="325"/>
    </location>
</feature>
<dbReference type="PANTHER" id="PTHR12329">
    <property type="entry name" value="BCL2-ASSOCIATED ATHANOGENE"/>
    <property type="match status" value="1"/>
</dbReference>
<evidence type="ECO:0000259" key="3">
    <source>
        <dbReference type="PROSITE" id="PS51035"/>
    </source>
</evidence>
<dbReference type="Proteomes" id="UP001516400">
    <property type="component" value="Unassembled WGS sequence"/>
</dbReference>
<feature type="domain" description="BAG" evidence="3">
    <location>
        <begin position="355"/>
        <end position="432"/>
    </location>
</feature>